<comment type="caution">
    <text evidence="13">The sequence shown here is derived from an EMBL/GenBank/DDBJ whole genome shotgun (WGS) entry which is preliminary data.</text>
</comment>
<dbReference type="Pfam" id="PF00083">
    <property type="entry name" value="Sugar_tr"/>
    <property type="match status" value="1"/>
</dbReference>
<feature type="domain" description="Major facilitator superfamily (MFS) profile" evidence="12">
    <location>
        <begin position="24"/>
        <end position="441"/>
    </location>
</feature>
<keyword evidence="4" id="KW-1003">Cell membrane</keyword>
<feature type="transmembrane region" description="Helical" evidence="11">
    <location>
        <begin position="250"/>
        <end position="270"/>
    </location>
</feature>
<dbReference type="PANTHER" id="PTHR43528">
    <property type="entry name" value="ALPHA-KETOGLUTARATE PERMEASE"/>
    <property type="match status" value="1"/>
</dbReference>
<evidence type="ECO:0000256" key="5">
    <source>
        <dbReference type="ARBA" id="ARBA00022692"/>
    </source>
</evidence>
<feature type="transmembrane region" description="Helical" evidence="11">
    <location>
        <begin position="161"/>
        <end position="184"/>
    </location>
</feature>
<evidence type="ECO:0000256" key="2">
    <source>
        <dbReference type="ARBA" id="ARBA00008240"/>
    </source>
</evidence>
<dbReference type="RefSeq" id="WP_110340646.1">
    <property type="nucleotide sequence ID" value="NZ_MASU01000011.1"/>
</dbReference>
<dbReference type="Pfam" id="PF07690">
    <property type="entry name" value="MFS_1"/>
    <property type="match status" value="1"/>
</dbReference>
<dbReference type="PANTHER" id="PTHR43528:SF1">
    <property type="entry name" value="ALPHA-KETOGLUTARATE PERMEASE"/>
    <property type="match status" value="1"/>
</dbReference>
<dbReference type="GO" id="GO:0015293">
    <property type="term" value="F:symporter activity"/>
    <property type="evidence" value="ECO:0007669"/>
    <property type="project" value="UniProtKB-KW"/>
</dbReference>
<feature type="transmembrane region" description="Helical" evidence="11">
    <location>
        <begin position="316"/>
        <end position="335"/>
    </location>
</feature>
<evidence type="ECO:0000256" key="8">
    <source>
        <dbReference type="ARBA" id="ARBA00023136"/>
    </source>
</evidence>
<feature type="transmembrane region" description="Helical" evidence="11">
    <location>
        <begin position="382"/>
        <end position="403"/>
    </location>
</feature>
<evidence type="ECO:0000256" key="3">
    <source>
        <dbReference type="ARBA" id="ARBA00022448"/>
    </source>
</evidence>
<protein>
    <recommendedName>
        <fullName evidence="10">Putative proline/betaine transporter</fullName>
    </recommendedName>
</protein>
<dbReference type="InterPro" id="IPR005829">
    <property type="entry name" value="Sugar_transporter_CS"/>
</dbReference>
<sequence>MPEDAAPQTQGATYEPDPKDVRKAVAGSAMGNCIEWYDFGVFGFMPAILGQVFFNAGSTSEGALATFAVLAVTFVIRPFGSFVLGPLGDKLGRQRVLALTVILMSGSTFAIGLLPSWEQIGPAAAVLVILLRALQGFSAGGEYGGAATFIAEYAPNKRRGFLGSWLEFGTLVGFFLGAGVVTLSTVLLGEETMQQWGWRIPFLIAGPLGLVGLYLRNKLEDTPVFREIENQKKVSKSPLKELLTQHWKSILHLIGLVILLNVGDWIMLAYVETYLKDVLGMKGDAPLLIVMGVILAMLVVIVPIGSLSDRIGRKPILIACCAGFLLLPIPAFTLMENSVGENGSVNAAMLVGGLAMIGACLVLFLAVVASTLPAMFPTQVRYGAFSIGYNVSTALFAGTAPYVVGSLVDATGNTLWPAFYLMGAAAIATVPVLLLPETNGVSMRGIVSSRQCESTTTTPSAPATG</sequence>
<dbReference type="SUPFAM" id="SSF103473">
    <property type="entry name" value="MFS general substrate transporter"/>
    <property type="match status" value="1"/>
</dbReference>
<dbReference type="InterPro" id="IPR011701">
    <property type="entry name" value="MFS"/>
</dbReference>
<feature type="transmembrane region" description="Helical" evidence="11">
    <location>
        <begin position="96"/>
        <end position="114"/>
    </location>
</feature>
<feature type="transmembrane region" description="Helical" evidence="11">
    <location>
        <begin position="36"/>
        <end position="56"/>
    </location>
</feature>
<feature type="transmembrane region" description="Helical" evidence="11">
    <location>
        <begin position="347"/>
        <end position="370"/>
    </location>
</feature>
<keyword evidence="14" id="KW-1185">Reference proteome</keyword>
<evidence type="ECO:0000256" key="4">
    <source>
        <dbReference type="ARBA" id="ARBA00022475"/>
    </source>
</evidence>
<dbReference type="InterPro" id="IPR051084">
    <property type="entry name" value="H+-coupled_symporters"/>
</dbReference>
<evidence type="ECO:0000313" key="13">
    <source>
        <dbReference type="EMBL" id="PXY26252.1"/>
    </source>
</evidence>
<evidence type="ECO:0000259" key="12">
    <source>
        <dbReference type="PROSITE" id="PS50850"/>
    </source>
</evidence>
<dbReference type="Gene3D" id="1.20.1250.20">
    <property type="entry name" value="MFS general substrate transporter like domains"/>
    <property type="match status" value="2"/>
</dbReference>
<dbReference type="GO" id="GO:0005886">
    <property type="term" value="C:plasma membrane"/>
    <property type="evidence" value="ECO:0007669"/>
    <property type="project" value="UniProtKB-SubCell"/>
</dbReference>
<dbReference type="PROSITE" id="PS00217">
    <property type="entry name" value="SUGAR_TRANSPORT_2"/>
    <property type="match status" value="1"/>
</dbReference>
<dbReference type="Proteomes" id="UP000247892">
    <property type="component" value="Unassembled WGS sequence"/>
</dbReference>
<feature type="transmembrane region" description="Helical" evidence="11">
    <location>
        <begin position="196"/>
        <end position="215"/>
    </location>
</feature>
<evidence type="ECO:0000256" key="1">
    <source>
        <dbReference type="ARBA" id="ARBA00004651"/>
    </source>
</evidence>
<dbReference type="AlphaFoldDB" id="A0A318LIQ1"/>
<comment type="function">
    <text evidence="9">May be a proton symporter involved in the uptake of osmolytes such as proline and glycine betaine.</text>
</comment>
<evidence type="ECO:0000256" key="9">
    <source>
        <dbReference type="ARBA" id="ARBA00037295"/>
    </source>
</evidence>
<proteinExistence type="inferred from homology"/>
<keyword evidence="8 11" id="KW-0472">Membrane</keyword>
<gene>
    <name evidence="13" type="ORF">BA062_24105</name>
</gene>
<dbReference type="FunFam" id="1.20.1250.20:FF:000001">
    <property type="entry name" value="Dicarboxylate MFS transporter"/>
    <property type="match status" value="1"/>
</dbReference>
<dbReference type="InterPro" id="IPR005828">
    <property type="entry name" value="MFS_sugar_transport-like"/>
</dbReference>
<feature type="transmembrane region" description="Helical" evidence="11">
    <location>
        <begin position="285"/>
        <end position="304"/>
    </location>
</feature>
<keyword evidence="7 11" id="KW-1133">Transmembrane helix</keyword>
<dbReference type="InterPro" id="IPR036259">
    <property type="entry name" value="MFS_trans_sf"/>
</dbReference>
<feature type="transmembrane region" description="Helical" evidence="11">
    <location>
        <begin position="415"/>
        <end position="435"/>
    </location>
</feature>
<evidence type="ECO:0000256" key="10">
    <source>
        <dbReference type="ARBA" id="ARBA00039918"/>
    </source>
</evidence>
<evidence type="ECO:0000256" key="6">
    <source>
        <dbReference type="ARBA" id="ARBA00022847"/>
    </source>
</evidence>
<dbReference type="PROSITE" id="PS50850">
    <property type="entry name" value="MFS"/>
    <property type="match status" value="1"/>
</dbReference>
<evidence type="ECO:0000256" key="7">
    <source>
        <dbReference type="ARBA" id="ARBA00022989"/>
    </source>
</evidence>
<dbReference type="OrthoDB" id="8953821at2"/>
<organism evidence="13 14">
    <name type="scientific">Prauserella flavalba</name>
    <dbReference type="NCBI Taxonomy" id="1477506"/>
    <lineage>
        <taxon>Bacteria</taxon>
        <taxon>Bacillati</taxon>
        <taxon>Actinomycetota</taxon>
        <taxon>Actinomycetes</taxon>
        <taxon>Pseudonocardiales</taxon>
        <taxon>Pseudonocardiaceae</taxon>
        <taxon>Prauserella</taxon>
    </lineage>
</organism>
<dbReference type="InterPro" id="IPR020846">
    <property type="entry name" value="MFS_dom"/>
</dbReference>
<evidence type="ECO:0000313" key="14">
    <source>
        <dbReference type="Proteomes" id="UP000247892"/>
    </source>
</evidence>
<comment type="similarity">
    <text evidence="2">Belongs to the major facilitator superfamily. Metabolite:H+ Symporter (MHS) family (TC 2.A.1.6) family.</text>
</comment>
<feature type="transmembrane region" description="Helical" evidence="11">
    <location>
        <begin position="62"/>
        <end position="84"/>
    </location>
</feature>
<reference evidence="13 14" key="1">
    <citation type="submission" date="2016-07" db="EMBL/GenBank/DDBJ databases">
        <title>Draft genome sequence of Prauserella sp. YIM 121212, isolated from alkaline soil.</title>
        <authorList>
            <person name="Ruckert C."/>
            <person name="Albersmeier A."/>
            <person name="Jiang C.-L."/>
            <person name="Jiang Y."/>
            <person name="Kalinowski J."/>
            <person name="Schneider O."/>
            <person name="Winkler A."/>
            <person name="Zotchev S.B."/>
        </authorList>
    </citation>
    <scope>NUCLEOTIDE SEQUENCE [LARGE SCALE GENOMIC DNA]</scope>
    <source>
        <strain evidence="13 14">YIM 121212</strain>
    </source>
</reference>
<keyword evidence="6" id="KW-0769">Symport</keyword>
<keyword evidence="5 11" id="KW-0812">Transmembrane</keyword>
<accession>A0A318LIQ1</accession>
<keyword evidence="3" id="KW-0813">Transport</keyword>
<comment type="subcellular location">
    <subcellularLocation>
        <location evidence="1">Cell membrane</location>
        <topology evidence="1">Multi-pass membrane protein</topology>
    </subcellularLocation>
</comment>
<evidence type="ECO:0000256" key="11">
    <source>
        <dbReference type="SAM" id="Phobius"/>
    </source>
</evidence>
<name>A0A318LIQ1_9PSEU</name>
<dbReference type="EMBL" id="MASU01000011">
    <property type="protein sequence ID" value="PXY26252.1"/>
    <property type="molecule type" value="Genomic_DNA"/>
</dbReference>